<evidence type="ECO:0000313" key="4">
    <source>
        <dbReference type="EMBL" id="KAK7064732.1"/>
    </source>
</evidence>
<dbReference type="GO" id="GO:0003968">
    <property type="term" value="F:RNA-directed RNA polymerase activity"/>
    <property type="evidence" value="ECO:0007669"/>
    <property type="project" value="UniProtKB-KW"/>
</dbReference>
<feature type="domain" description="Micro-fibrillar-associated protein 1 C-terminal" evidence="3">
    <location>
        <begin position="113"/>
        <end position="319"/>
    </location>
</feature>
<feature type="region of interest" description="Disordered" evidence="1">
    <location>
        <begin position="135"/>
        <end position="194"/>
    </location>
</feature>
<dbReference type="EMBL" id="JAWWNJ010000001">
    <property type="protein sequence ID" value="KAK7064732.1"/>
    <property type="molecule type" value="Genomic_DNA"/>
</dbReference>
<keyword evidence="5" id="KW-1185">Reference proteome</keyword>
<dbReference type="GO" id="GO:0031380">
    <property type="term" value="C:nuclear RNA-directed RNA polymerase complex"/>
    <property type="evidence" value="ECO:0007669"/>
    <property type="project" value="TreeGrafter"/>
</dbReference>
<gene>
    <name evidence="4" type="ORF">R3P38DRAFT_3302205</name>
</gene>
<feature type="region of interest" description="Disordered" evidence="1">
    <location>
        <begin position="1563"/>
        <end position="1594"/>
    </location>
</feature>
<dbReference type="InterPro" id="IPR057596">
    <property type="entry name" value="RDRP_core"/>
</dbReference>
<feature type="compositionally biased region" description="Acidic residues" evidence="1">
    <location>
        <begin position="181"/>
        <end position="194"/>
    </location>
</feature>
<accession>A0AAW0EHB1</accession>
<reference evidence="4 5" key="1">
    <citation type="journal article" date="2024" name="J Genomics">
        <title>Draft genome sequencing and assembly of Favolaschia claudopus CIRM-BRFM 2984 isolated from oak limbs.</title>
        <authorList>
            <person name="Navarro D."/>
            <person name="Drula E."/>
            <person name="Chaduli D."/>
            <person name="Cazenave R."/>
            <person name="Ahrendt S."/>
            <person name="Wang J."/>
            <person name="Lipzen A."/>
            <person name="Daum C."/>
            <person name="Barry K."/>
            <person name="Grigoriev I.V."/>
            <person name="Favel A."/>
            <person name="Rosso M.N."/>
            <person name="Martin F."/>
        </authorList>
    </citation>
    <scope>NUCLEOTIDE SEQUENCE [LARGE SCALE GENOMIC DNA]</scope>
    <source>
        <strain evidence="4 5">CIRM-BRFM 2984</strain>
    </source>
</reference>
<name>A0AAW0EHB1_9AGAR</name>
<evidence type="ECO:0000259" key="2">
    <source>
        <dbReference type="Pfam" id="PF05183"/>
    </source>
</evidence>
<evidence type="ECO:0000313" key="5">
    <source>
        <dbReference type="Proteomes" id="UP001362999"/>
    </source>
</evidence>
<dbReference type="InterPro" id="IPR009730">
    <property type="entry name" value="MFAP1_C"/>
</dbReference>
<feature type="compositionally biased region" description="Acidic residues" evidence="1">
    <location>
        <begin position="30"/>
        <end position="66"/>
    </location>
</feature>
<dbReference type="GO" id="GO:0030422">
    <property type="term" value="P:siRNA processing"/>
    <property type="evidence" value="ECO:0007669"/>
    <property type="project" value="TreeGrafter"/>
</dbReference>
<dbReference type="Pfam" id="PF06991">
    <property type="entry name" value="MFAP1"/>
    <property type="match status" value="1"/>
</dbReference>
<protein>
    <submittedName>
        <fullName evidence="4">RdRP-domain-containing protein</fullName>
    </submittedName>
</protein>
<dbReference type="PANTHER" id="PTHR23079:SF55">
    <property type="entry name" value="RNA-DIRECTED RNA POLYMERASE"/>
    <property type="match status" value="1"/>
</dbReference>
<comment type="caution">
    <text evidence="4">The sequence shown here is derived from an EMBL/GenBank/DDBJ whole genome shotgun (WGS) entry which is preliminary data.</text>
</comment>
<dbReference type="Proteomes" id="UP001362999">
    <property type="component" value="Unassembled WGS sequence"/>
</dbReference>
<organism evidence="4 5">
    <name type="scientific">Favolaschia claudopus</name>
    <dbReference type="NCBI Taxonomy" id="2862362"/>
    <lineage>
        <taxon>Eukaryota</taxon>
        <taxon>Fungi</taxon>
        <taxon>Dikarya</taxon>
        <taxon>Basidiomycota</taxon>
        <taxon>Agaricomycotina</taxon>
        <taxon>Agaricomycetes</taxon>
        <taxon>Agaricomycetidae</taxon>
        <taxon>Agaricales</taxon>
        <taxon>Marasmiineae</taxon>
        <taxon>Mycenaceae</taxon>
        <taxon>Favolaschia</taxon>
    </lineage>
</organism>
<dbReference type="PANTHER" id="PTHR23079">
    <property type="entry name" value="RNA-DEPENDENT RNA POLYMERASE"/>
    <property type="match status" value="1"/>
</dbReference>
<feature type="region of interest" description="Disordered" evidence="1">
    <location>
        <begin position="1"/>
        <end position="72"/>
    </location>
</feature>
<sequence>MSAPPRKQAPRLARPAVRYWKGKAPKGVDVDVDSDSDQEEPEQVLEEGDVDIGGDQDIVSEDEDGDVPAPTPAVQKAAAKAMNVALRDVNISKDGKVIVAGREESGRTAMEEEDEEEKPKLQFRPVFVPKRARVTVAERDAEDPEEIQRKREAEAEERRKQSHDLVAESIRRELAEKEKEDEIPDVDDTDGLDPEGEFEAWRLRELGRIKKEKEEELRLEEEREEIERRRALPEEQRLKEDLERAQKLRDEKPKGSQKFLQKYWHKGAFHQDAEILQKHDFTEATESTVDVSMLPQVMQVKNFGKRSRTKYTHLLDQDTTVSTGGFGGNAPVKAGGKSLEGGGCFLCGGPHLKKGMSVSTLSHFIQIGVVPQSLVLGKNATAAMVGIARGKNAIATVIRILVTAGETEMAGATDGPKGEIATEVVIITTVLVDVVHAHVHGPIPARGRLRYGRAVGMMIGDGGRDEGVRLGGQDQGQGRLIVFTPTSHFAAHLSRLILVSQSPLLNSSSFTMQIFMRDILFAVKEEDIKIALAEKLHRPPFPITPFTNFHIKLFRQQRGRGHRGIGILTLPSTEVGQQFLTLYGERETQVNNFWGARARNRGSTGISVRGRLVKFTASTQNVDQGLIDAVGSTPWVDPLRLRQEQAERARVSGPIDLSSFGFGRFCRDGVFSLEASYTGTVACNVDMRRIELDCHKPIRPPLPSNGQASSSPFDFTALLRELNDTGSDFSDAHWLDMDRDDNSDMMDHFSTSLTVSYSSNRVIALAQSNPRAPEHQIFIQSNLPPLFSSQIHGPFEVEDRVPPPPERLSAFNDEDFNVSSHASQGLRLVFKSRRDLDMFMERSRNLPSMPEHINRDVVVEQRNLYSEASLAALRFSLRSLDFELAFEVEKVVWEGLLDPTEVLPMHDSLRQLQRSSHDSETAAIFRYFLATLTDENRSPPRRDAKLSINQLLEQRYKRPLNDGLNVAGREYDFLGYSMSGLKQYSFYFVTPFTYLGTRLNAQRIRDQLGDFTKIINRPALLAARWSQAFSASDPSVTLEARQIIQRQDISSADGSVFTDGCSSISVDLGRQVWKSLRASQRIPRSPAAFQFRCGGAKGVLVQNPHLPGQTVVFRPSQTKFETEVRTLDIAATSSRPILAYLNHAFRTLQQRAIDEGQSIRRSFTQASKLFSQHGLGASFRLPSLFTNLRSSLKFDVDALPHLLIKTALAFATTHILREIKHRAHILIPGSYTLIGVSDEWDCLEEGEVYATVADSRTGLNLELTGRILITRSPQIHPGDVRFVTAVRRPQLAHLQNVVVFSCSLYPPKEYTVANTAEPGKYEAVPYKEVAWDCTVSDVADFVIDFIKSDLLGYISILHLRISDLKEEGPNCEDCLKLAEYASHAVDFNKRGQAVNFTELPRPPNPLKPDYLSGEGVNPSTLMADVYYPSRKILGMLYRSVPDEDYHPDQAELRQQQTGGAEIEDALASLSLRRLGLASLSDPIGEDLLEEMREILDAYTDQLMIIAKTHTISKRANAHLSEAELVSGTIQERYDPRKRREAVSAMNLQTGELVKAIRYEFQSPDYRPAADQEDEDDDESDDDEEDMAGDEERRRDKFGRAWAAWFVAEEALDEDASAFGPSSFGLLALGTILEVVKEAKNSM</sequence>
<dbReference type="Pfam" id="PF05183">
    <property type="entry name" value="RdRP"/>
    <property type="match status" value="2"/>
</dbReference>
<feature type="compositionally biased region" description="Basic and acidic residues" evidence="1">
    <location>
        <begin position="146"/>
        <end position="180"/>
    </location>
</feature>
<dbReference type="InterPro" id="IPR007855">
    <property type="entry name" value="RDRP"/>
</dbReference>
<evidence type="ECO:0000259" key="3">
    <source>
        <dbReference type="Pfam" id="PF06991"/>
    </source>
</evidence>
<dbReference type="GO" id="GO:0003723">
    <property type="term" value="F:RNA binding"/>
    <property type="evidence" value="ECO:0007669"/>
    <property type="project" value="UniProtKB-KW"/>
</dbReference>
<feature type="domain" description="RDRP core" evidence="2">
    <location>
        <begin position="1315"/>
        <end position="1440"/>
    </location>
</feature>
<evidence type="ECO:0000256" key="1">
    <source>
        <dbReference type="SAM" id="MobiDB-lite"/>
    </source>
</evidence>
<feature type="compositionally biased region" description="Acidic residues" evidence="1">
    <location>
        <begin position="1570"/>
        <end position="1588"/>
    </location>
</feature>
<proteinExistence type="predicted"/>
<feature type="domain" description="RDRP core" evidence="2">
    <location>
        <begin position="930"/>
        <end position="1302"/>
    </location>
</feature>